<evidence type="ECO:0000256" key="1">
    <source>
        <dbReference type="ARBA" id="ARBA00010716"/>
    </source>
</evidence>
<evidence type="ECO:0000313" key="13">
    <source>
        <dbReference type="EMBL" id="KAK9497141.1"/>
    </source>
</evidence>
<evidence type="ECO:0000256" key="9">
    <source>
        <dbReference type="PIRSR" id="PIRSR038994-1"/>
    </source>
</evidence>
<evidence type="ECO:0000256" key="8">
    <source>
        <dbReference type="PIRNR" id="PIRNR038994"/>
    </source>
</evidence>
<dbReference type="InterPro" id="IPR003764">
    <property type="entry name" value="GlcNAc_6-P_deAcase"/>
</dbReference>
<dbReference type="GO" id="GO:0008448">
    <property type="term" value="F:N-acetylglucosamine-6-phosphate deacetylase activity"/>
    <property type="evidence" value="ECO:0007669"/>
    <property type="project" value="UniProtKB-UniRule"/>
</dbReference>
<evidence type="ECO:0000256" key="3">
    <source>
        <dbReference type="ARBA" id="ARBA00018029"/>
    </source>
</evidence>
<organism evidence="13 14">
    <name type="scientific">Rhynocoris fuscipes</name>
    <dbReference type="NCBI Taxonomy" id="488301"/>
    <lineage>
        <taxon>Eukaryota</taxon>
        <taxon>Metazoa</taxon>
        <taxon>Ecdysozoa</taxon>
        <taxon>Arthropoda</taxon>
        <taxon>Hexapoda</taxon>
        <taxon>Insecta</taxon>
        <taxon>Pterygota</taxon>
        <taxon>Neoptera</taxon>
        <taxon>Paraneoptera</taxon>
        <taxon>Hemiptera</taxon>
        <taxon>Heteroptera</taxon>
        <taxon>Panheteroptera</taxon>
        <taxon>Cimicomorpha</taxon>
        <taxon>Reduviidae</taxon>
        <taxon>Harpactorinae</taxon>
        <taxon>Harpactorini</taxon>
        <taxon>Rhynocoris</taxon>
    </lineage>
</organism>
<evidence type="ECO:0000313" key="14">
    <source>
        <dbReference type="Proteomes" id="UP001461498"/>
    </source>
</evidence>
<reference evidence="13 14" key="1">
    <citation type="submission" date="2022-12" db="EMBL/GenBank/DDBJ databases">
        <title>Chromosome-level genome assembly of true bugs.</title>
        <authorList>
            <person name="Ma L."/>
            <person name="Li H."/>
        </authorList>
    </citation>
    <scope>NUCLEOTIDE SEQUENCE [LARGE SCALE GENOMIC DNA]</scope>
    <source>
        <strain evidence="13">Lab_2022b</strain>
    </source>
</reference>
<dbReference type="Proteomes" id="UP001461498">
    <property type="component" value="Unassembled WGS sequence"/>
</dbReference>
<feature type="binding site" evidence="10">
    <location>
        <position position="265"/>
    </location>
    <ligand>
        <name>substrate</name>
    </ligand>
</feature>
<keyword evidence="5 8" id="KW-0378">Hydrolase</keyword>
<feature type="binding site" evidence="10">
    <location>
        <begin position="321"/>
        <end position="323"/>
    </location>
    <ligand>
        <name>substrate</name>
    </ligand>
</feature>
<evidence type="ECO:0000256" key="11">
    <source>
        <dbReference type="PIRSR" id="PIRSR038994-3"/>
    </source>
</evidence>
<dbReference type="Pfam" id="PF01979">
    <property type="entry name" value="Amidohydro_1"/>
    <property type="match status" value="1"/>
</dbReference>
<dbReference type="InterPro" id="IPR011059">
    <property type="entry name" value="Metal-dep_hydrolase_composite"/>
</dbReference>
<dbReference type="Gene3D" id="3.20.20.140">
    <property type="entry name" value="Metal-dependent hydrolases"/>
    <property type="match status" value="1"/>
</dbReference>
<gene>
    <name evidence="13" type="ORF">O3M35_004514</name>
</gene>
<feature type="active site" description="Proton donor/acceptor" evidence="9">
    <location>
        <position position="287"/>
    </location>
</feature>
<evidence type="ECO:0000256" key="2">
    <source>
        <dbReference type="ARBA" id="ARBA00011899"/>
    </source>
</evidence>
<dbReference type="InterPro" id="IPR032466">
    <property type="entry name" value="Metal_Hydrolase"/>
</dbReference>
<dbReference type="GO" id="GO:0046872">
    <property type="term" value="F:metal ion binding"/>
    <property type="evidence" value="ECO:0007669"/>
    <property type="project" value="UniProtKB-KW"/>
</dbReference>
<dbReference type="PANTHER" id="PTHR11113:SF14">
    <property type="entry name" value="N-ACETYLGLUCOSAMINE-6-PHOSPHATE DEACETYLASE"/>
    <property type="match status" value="1"/>
</dbReference>
<evidence type="ECO:0000256" key="10">
    <source>
        <dbReference type="PIRSR" id="PIRSR038994-2"/>
    </source>
</evidence>
<evidence type="ECO:0000256" key="5">
    <source>
        <dbReference type="ARBA" id="ARBA00022801"/>
    </source>
</evidence>
<keyword evidence="14" id="KW-1185">Reference proteome</keyword>
<dbReference type="PIRSF" id="PIRSF038994">
    <property type="entry name" value="NagA"/>
    <property type="match status" value="1"/>
</dbReference>
<dbReference type="PANTHER" id="PTHR11113">
    <property type="entry name" value="N-ACETYLGLUCOSAMINE-6-PHOSPHATE DEACETYLASE"/>
    <property type="match status" value="1"/>
</dbReference>
<dbReference type="GO" id="GO:0019262">
    <property type="term" value="P:N-acetylneuraminate catabolic process"/>
    <property type="evidence" value="ECO:0007669"/>
    <property type="project" value="UniProtKB-ARBA"/>
</dbReference>
<name>A0AAW1CFU7_9HEMI</name>
<dbReference type="NCBIfam" id="TIGR00221">
    <property type="entry name" value="nagA"/>
    <property type="match status" value="1"/>
</dbReference>
<evidence type="ECO:0000259" key="12">
    <source>
        <dbReference type="Pfam" id="PF01979"/>
    </source>
</evidence>
<comment type="caution">
    <text evidence="13">The sequence shown here is derived from an EMBL/GenBank/DDBJ whole genome shotgun (WGS) entry which is preliminary data.</text>
</comment>
<feature type="binding site" evidence="10">
    <location>
        <position position="239"/>
    </location>
    <ligand>
        <name>substrate</name>
    </ligand>
</feature>
<dbReference type="SUPFAM" id="SSF51556">
    <property type="entry name" value="Metallo-dependent hydrolases"/>
    <property type="match status" value="1"/>
</dbReference>
<keyword evidence="4 11" id="KW-0479">Metal-binding</keyword>
<dbReference type="EC" id="3.5.1.25" evidence="2 8"/>
<dbReference type="CDD" id="cd00854">
    <property type="entry name" value="NagA"/>
    <property type="match status" value="1"/>
</dbReference>
<feature type="binding site" evidence="10">
    <location>
        <position position="150"/>
    </location>
    <ligand>
        <name>substrate</name>
    </ligand>
</feature>
<comment type="catalytic activity">
    <reaction evidence="7 8">
        <text>N-acetyl-D-glucosamine 6-phosphate + H2O = D-glucosamine 6-phosphate + acetate</text>
        <dbReference type="Rhea" id="RHEA:22936"/>
        <dbReference type="ChEBI" id="CHEBI:15377"/>
        <dbReference type="ChEBI" id="CHEBI:30089"/>
        <dbReference type="ChEBI" id="CHEBI:57513"/>
        <dbReference type="ChEBI" id="CHEBI:58725"/>
        <dbReference type="EC" id="3.5.1.25"/>
    </reaction>
</comment>
<feature type="domain" description="Amidohydrolase-related" evidence="12">
    <location>
        <begin position="58"/>
        <end position="394"/>
    </location>
</feature>
<dbReference type="AlphaFoldDB" id="A0AAW1CFU7"/>
<dbReference type="GO" id="GO:0106279">
    <property type="term" value="P:negative regulation of UDP-N-acetylglucosamine biosynthetic process"/>
    <property type="evidence" value="ECO:0007669"/>
    <property type="project" value="UniProtKB-ARBA"/>
</dbReference>
<feature type="binding site" evidence="11">
    <location>
        <position position="207"/>
    </location>
    <ligand>
        <name>Zn(2+)</name>
        <dbReference type="ChEBI" id="CHEBI:29105"/>
    </ligand>
</feature>
<comment type="similarity">
    <text evidence="1 8">Belongs to the metallo-dependent hydrolases superfamily. NagA family.</text>
</comment>
<dbReference type="GO" id="GO:0006046">
    <property type="term" value="P:N-acetylglucosamine catabolic process"/>
    <property type="evidence" value="ECO:0007669"/>
    <property type="project" value="TreeGrafter"/>
</dbReference>
<dbReference type="EMBL" id="JAPXFL010000015">
    <property type="protein sequence ID" value="KAK9497141.1"/>
    <property type="molecule type" value="Genomic_DNA"/>
</dbReference>
<comment type="cofactor">
    <cofactor evidence="11">
        <name>a divalent metal cation</name>
        <dbReference type="ChEBI" id="CHEBI:60240"/>
    </cofactor>
    <text evidence="11">Binds 1 divalent metal cation per subunit.</text>
</comment>
<feature type="binding site" evidence="11">
    <location>
        <position position="139"/>
    </location>
    <ligand>
        <name>Zn(2+)</name>
        <dbReference type="ChEBI" id="CHEBI:29105"/>
    </ligand>
</feature>
<dbReference type="Gene3D" id="2.30.40.10">
    <property type="entry name" value="Urease, subunit C, domain 1"/>
    <property type="match status" value="1"/>
</dbReference>
<evidence type="ECO:0000256" key="7">
    <source>
        <dbReference type="ARBA" id="ARBA00047647"/>
    </source>
</evidence>
<dbReference type="FunFam" id="3.20.20.140:FF:000023">
    <property type="entry name" value="N-acetylglucosamine-6-phosphate deacetylase"/>
    <property type="match status" value="1"/>
</dbReference>
<evidence type="ECO:0000256" key="6">
    <source>
        <dbReference type="ARBA" id="ARBA00023277"/>
    </source>
</evidence>
<proteinExistence type="inferred from homology"/>
<feature type="binding site" evidence="10">
    <location>
        <begin position="231"/>
        <end position="232"/>
    </location>
    <ligand>
        <name>substrate</name>
    </ligand>
</feature>
<evidence type="ECO:0000256" key="4">
    <source>
        <dbReference type="ARBA" id="ARBA00022723"/>
    </source>
</evidence>
<keyword evidence="6 8" id="KW-0119">Carbohydrate metabolism</keyword>
<sequence>MEVDSAKIIRFTDCLILRNHKIYKDDLWISNGVILDPEHVFYNEKLVPDQTIFLNDSIVAPGFIDIQINGGFGIDFTHDLVSKPNGLNIVAKGILSHGVTAFCPTIVTSKPEVYHNILPMLAKKPGGKNGAEILGAHVEGPFINPLKKGAHSLDDILELDDGLETVQDVYKYLEHVKIMTLAPEKENSMKVISYMTQKRNIKISIGHSLCDLPTAEKAVKSGATLITHLFNAMPPFHHRDPGLVGLLGIDAPNPVYYGIIADGIHTHEAALKIAYNTHPQGVILVTDAISAMGLSEGTHHIGKLKIEINGKSACIAGTRTLCGSIATMNESVKFFKNTVGCTSAEALEAASLHPAEALGLAPNKGTLNYGSDADFVVLDKNLNVLSTWIRGELVSENNYAPS</sequence>
<dbReference type="SUPFAM" id="SSF51338">
    <property type="entry name" value="Composite domain of metallo-dependent hydrolases"/>
    <property type="match status" value="1"/>
</dbReference>
<protein>
    <recommendedName>
        <fullName evidence="3 8">N-acetylglucosamine-6-phosphate deacetylase</fullName>
        <ecNumber evidence="2 8">3.5.1.25</ecNumber>
    </recommendedName>
</protein>
<dbReference type="InterPro" id="IPR006680">
    <property type="entry name" value="Amidohydro-rel"/>
</dbReference>
<accession>A0AAW1CFU7</accession>
<feature type="binding site" evidence="11">
    <location>
        <position position="228"/>
    </location>
    <ligand>
        <name>Zn(2+)</name>
        <dbReference type="ChEBI" id="CHEBI:29105"/>
    </ligand>
</feature>